<dbReference type="InterPro" id="IPR041255">
    <property type="entry name" value="LpxI_N"/>
</dbReference>
<evidence type="ECO:0000259" key="2">
    <source>
        <dbReference type="Pfam" id="PF17930"/>
    </source>
</evidence>
<keyword evidence="4" id="KW-1185">Reference proteome</keyword>
<evidence type="ECO:0000259" key="1">
    <source>
        <dbReference type="Pfam" id="PF06230"/>
    </source>
</evidence>
<feature type="domain" description="LpxI C-terminal" evidence="1">
    <location>
        <begin position="136"/>
        <end position="263"/>
    </location>
</feature>
<reference evidence="3 4" key="1">
    <citation type="submission" date="2018-09" db="EMBL/GenBank/DDBJ databases">
        <title>Roseovarius spongiae sp. nov., isolated from a marine sponge.</title>
        <authorList>
            <person name="Zhuang L."/>
            <person name="Luo L."/>
        </authorList>
    </citation>
    <scope>NUCLEOTIDE SEQUENCE [LARGE SCALE GENOMIC DNA]</scope>
    <source>
        <strain evidence="3 4">HN-E21</strain>
    </source>
</reference>
<accession>A0A3A8AW09</accession>
<organism evidence="3 4">
    <name type="scientific">Roseovarius spongiae</name>
    <dbReference type="NCBI Taxonomy" id="2320272"/>
    <lineage>
        <taxon>Bacteria</taxon>
        <taxon>Pseudomonadati</taxon>
        <taxon>Pseudomonadota</taxon>
        <taxon>Alphaproteobacteria</taxon>
        <taxon>Rhodobacterales</taxon>
        <taxon>Roseobacteraceae</taxon>
        <taxon>Roseovarius</taxon>
    </lineage>
</organism>
<dbReference type="PANTHER" id="PTHR39962:SF1">
    <property type="entry name" value="LPXI FAMILY PROTEIN"/>
    <property type="match status" value="1"/>
</dbReference>
<gene>
    <name evidence="3" type="ORF">D6850_10525</name>
</gene>
<dbReference type="EMBL" id="RAPE01000002">
    <property type="protein sequence ID" value="RKF15257.1"/>
    <property type="molecule type" value="Genomic_DNA"/>
</dbReference>
<dbReference type="InterPro" id="IPR043167">
    <property type="entry name" value="LpxI_C_sf"/>
</dbReference>
<evidence type="ECO:0000313" key="4">
    <source>
        <dbReference type="Proteomes" id="UP000281128"/>
    </source>
</evidence>
<dbReference type="Proteomes" id="UP000281128">
    <property type="component" value="Unassembled WGS sequence"/>
</dbReference>
<comment type="caution">
    <text evidence="3">The sequence shown here is derived from an EMBL/GenBank/DDBJ whole genome shotgun (WGS) entry which is preliminary data.</text>
</comment>
<proteinExistence type="predicted"/>
<dbReference type="RefSeq" id="WP_121166540.1">
    <property type="nucleotide sequence ID" value="NZ_RAPE01000002.1"/>
</dbReference>
<dbReference type="Gene3D" id="3.40.140.80">
    <property type="match status" value="1"/>
</dbReference>
<dbReference type="OrthoDB" id="9789836at2"/>
<dbReference type="Gene3D" id="3.40.50.20">
    <property type="match status" value="1"/>
</dbReference>
<dbReference type="Pfam" id="PF06230">
    <property type="entry name" value="LpxI_C"/>
    <property type="match status" value="1"/>
</dbReference>
<feature type="domain" description="LpxI N-terminal" evidence="2">
    <location>
        <begin position="4"/>
        <end position="127"/>
    </location>
</feature>
<sequence length="268" mass="27975">MAGRLAIVACGGALPVRLAEAHPNAMLIALEGIPTDLEGAAQSFALEEIGALFDAMRAEGVARMVFAGTLARPPLNPARMDAAMLRIAPRLMQMVAQGDDALLRFVISVFEDEGFAVLGAHELLPDLTAAADLRVGRTPDKAEEADIARAHDILVGISSLDIGQGCAVAGGQCLGVETVQGTDAILRFIKETPDALRRGARGVYLKMPKRGQDLRIDMPAIGPRTVHGVADAGLGGLVIAAGQVVVMEPDATRAAAEARGVYLISRTL</sequence>
<evidence type="ECO:0000313" key="3">
    <source>
        <dbReference type="EMBL" id="RKF15257.1"/>
    </source>
</evidence>
<dbReference type="InterPro" id="IPR053174">
    <property type="entry name" value="LpxI"/>
</dbReference>
<name>A0A3A8AW09_9RHOB</name>
<dbReference type="InterPro" id="IPR010415">
    <property type="entry name" value="LpxI_C"/>
</dbReference>
<dbReference type="Pfam" id="PF17930">
    <property type="entry name" value="LpxI_N"/>
    <property type="match status" value="1"/>
</dbReference>
<dbReference type="AlphaFoldDB" id="A0A3A8AW09"/>
<dbReference type="PANTHER" id="PTHR39962">
    <property type="entry name" value="BLL4848 PROTEIN"/>
    <property type="match status" value="1"/>
</dbReference>
<protein>
    <submittedName>
        <fullName evidence="3">LpxI family protein</fullName>
    </submittedName>
</protein>